<evidence type="ECO:0000313" key="1">
    <source>
        <dbReference type="EMBL" id="OAZ72680.1"/>
    </source>
</evidence>
<dbReference type="Pfam" id="PF08241">
    <property type="entry name" value="Methyltransf_11"/>
    <property type="match status" value="1"/>
</dbReference>
<proteinExistence type="predicted"/>
<gene>
    <name evidence="1" type="ORF">SRCM100623_01222</name>
</gene>
<name>A0A1A0DCD1_ACEPA</name>
<protein>
    <submittedName>
        <fullName evidence="1">Uncharacterized protein</fullName>
    </submittedName>
</protein>
<dbReference type="AlphaFoldDB" id="A0A1A0DCD1"/>
<dbReference type="SUPFAM" id="SSF53335">
    <property type="entry name" value="S-adenosyl-L-methionine-dependent methyltransferases"/>
    <property type="match status" value="1"/>
</dbReference>
<dbReference type="GO" id="GO:0008757">
    <property type="term" value="F:S-adenosylmethionine-dependent methyltransferase activity"/>
    <property type="evidence" value="ECO:0007669"/>
    <property type="project" value="InterPro"/>
</dbReference>
<dbReference type="RefSeq" id="WP_003628357.1">
    <property type="nucleotide sequence ID" value="NZ_LYUD01000099.1"/>
</dbReference>
<organism evidence="1 2">
    <name type="scientific">Acetobacter pasteurianus</name>
    <name type="common">Acetobacter turbidans</name>
    <dbReference type="NCBI Taxonomy" id="438"/>
    <lineage>
        <taxon>Bacteria</taxon>
        <taxon>Pseudomonadati</taxon>
        <taxon>Pseudomonadota</taxon>
        <taxon>Alphaproteobacteria</taxon>
        <taxon>Acetobacterales</taxon>
        <taxon>Acetobacteraceae</taxon>
        <taxon>Acetobacter</taxon>
    </lineage>
</organism>
<dbReference type="Gene3D" id="3.40.50.150">
    <property type="entry name" value="Vaccinia Virus protein VP39"/>
    <property type="match status" value="1"/>
</dbReference>
<dbReference type="InterPro" id="IPR029063">
    <property type="entry name" value="SAM-dependent_MTases_sf"/>
</dbReference>
<dbReference type="EMBL" id="LYUD01000099">
    <property type="protein sequence ID" value="OAZ72680.1"/>
    <property type="molecule type" value="Genomic_DNA"/>
</dbReference>
<comment type="caution">
    <text evidence="1">The sequence shown here is derived from an EMBL/GenBank/DDBJ whole genome shotgun (WGS) entry which is preliminary data.</text>
</comment>
<dbReference type="Proteomes" id="UP000093796">
    <property type="component" value="Unassembled WGS sequence"/>
</dbReference>
<dbReference type="OrthoDB" id="9800231at2"/>
<dbReference type="InterPro" id="IPR013216">
    <property type="entry name" value="Methyltransf_11"/>
</dbReference>
<evidence type="ECO:0000313" key="2">
    <source>
        <dbReference type="Proteomes" id="UP000093796"/>
    </source>
</evidence>
<reference evidence="1 2" key="1">
    <citation type="submission" date="2016-05" db="EMBL/GenBank/DDBJ databases">
        <title>Genome sequencing of Acetobacter pasteurianus strain SRCM100623.</title>
        <authorList>
            <person name="Song Y.R."/>
        </authorList>
    </citation>
    <scope>NUCLEOTIDE SEQUENCE [LARGE SCALE GENOMIC DNA]</scope>
    <source>
        <strain evidence="1 2">SRCM100623</strain>
    </source>
</reference>
<accession>A0A1A0DCD1</accession>
<sequence length="257" mass="28756">MLDVMPPESSFYTTARGQCFLALVGERLRWFWPDLGQQHAVLGLGHAAAYLEKLESGKNTPACLVAANAPQWGAAPPLGRSCVVDMHSLPFQPEQFDRVLMVHALDDRKQSVSVLRAAGQVMKPDGRLLLIVPSRFGGRARLQGTPFRHDAAFSRRCLRQMLAAAMLKPEQWDEAFFLPTGAMRWMRHNGRKMDIAGKVLCPGAGSLILVEAVRDEYSALSLPVRLRQRWLSRSLLPVRGTAKAIQDRKYVSRISRR</sequence>
<dbReference type="eggNOG" id="COG2226">
    <property type="taxonomic scope" value="Bacteria"/>
</dbReference>
<dbReference type="PATRIC" id="fig|438.15.peg.1395"/>